<feature type="compositionally biased region" description="Polar residues" evidence="4">
    <location>
        <begin position="96"/>
        <end position="112"/>
    </location>
</feature>
<gene>
    <name evidence="5" type="ORF">PAPOLLO_LOCUS4098</name>
</gene>
<dbReference type="EMBL" id="CAJQZP010000220">
    <property type="protein sequence ID" value="CAG4949741.1"/>
    <property type="molecule type" value="Genomic_DNA"/>
</dbReference>
<reference evidence="5" key="1">
    <citation type="submission" date="2021-04" db="EMBL/GenBank/DDBJ databases">
        <authorList>
            <person name="Tunstrom K."/>
        </authorList>
    </citation>
    <scope>NUCLEOTIDE SEQUENCE</scope>
</reference>
<evidence type="ECO:0000256" key="2">
    <source>
        <dbReference type="ARBA" id="ARBA00022771"/>
    </source>
</evidence>
<dbReference type="PROSITE" id="PS01359">
    <property type="entry name" value="ZF_PHD_1"/>
    <property type="match status" value="1"/>
</dbReference>
<name>A0A8S3WAF6_PARAO</name>
<proteinExistence type="predicted"/>
<keyword evidence="3" id="KW-0862">Zinc</keyword>
<keyword evidence="1" id="KW-0479">Metal-binding</keyword>
<feature type="region of interest" description="Disordered" evidence="4">
    <location>
        <begin position="74"/>
        <end position="112"/>
    </location>
</feature>
<sequence>MQSLDTGFFGPLKKAYATACDNWQVSHPGQAITQFQVVQLFGTAYLNVAKMERAKKAFESCGIWPFNDQVFTDEDFSPSEVTDHPFPLTESRENEQTSTQAESQMPSVVTETVGTGDSLDLAAQPSNCHLAETANKCCVGSLALGLSAQPSHCDLAEASKEGCDSSALLSQSKDAAPINEPIRDITNKSTASPSTFFIKPSDIRLLPKANIQKKRNIKQKKSEILTSAQVRVRTKKKRPQTAKTTKTKNNNQNRPILAQTGTGREVIRCPLCMEVYTEPPDEDWIQCGRCEAWWHDECTDYLGFGNFKCDNCL</sequence>
<protein>
    <submittedName>
        <fullName evidence="5">(apollo) hypothetical protein</fullName>
    </submittedName>
</protein>
<accession>A0A8S3WAF6</accession>
<evidence type="ECO:0000256" key="1">
    <source>
        <dbReference type="ARBA" id="ARBA00022723"/>
    </source>
</evidence>
<dbReference type="OrthoDB" id="6916717at2759"/>
<keyword evidence="2" id="KW-0863">Zinc-finger</keyword>
<dbReference type="AlphaFoldDB" id="A0A8S3WAF6"/>
<organism evidence="5 6">
    <name type="scientific">Parnassius apollo</name>
    <name type="common">Apollo butterfly</name>
    <name type="synonym">Papilio apollo</name>
    <dbReference type="NCBI Taxonomy" id="110799"/>
    <lineage>
        <taxon>Eukaryota</taxon>
        <taxon>Metazoa</taxon>
        <taxon>Ecdysozoa</taxon>
        <taxon>Arthropoda</taxon>
        <taxon>Hexapoda</taxon>
        <taxon>Insecta</taxon>
        <taxon>Pterygota</taxon>
        <taxon>Neoptera</taxon>
        <taxon>Endopterygota</taxon>
        <taxon>Lepidoptera</taxon>
        <taxon>Glossata</taxon>
        <taxon>Ditrysia</taxon>
        <taxon>Papilionoidea</taxon>
        <taxon>Papilionidae</taxon>
        <taxon>Parnassiinae</taxon>
        <taxon>Parnassini</taxon>
        <taxon>Parnassius</taxon>
        <taxon>Parnassius</taxon>
    </lineage>
</organism>
<evidence type="ECO:0000313" key="6">
    <source>
        <dbReference type="Proteomes" id="UP000691718"/>
    </source>
</evidence>
<dbReference type="Proteomes" id="UP000691718">
    <property type="component" value="Unassembled WGS sequence"/>
</dbReference>
<comment type="caution">
    <text evidence="5">The sequence shown here is derived from an EMBL/GenBank/DDBJ whole genome shotgun (WGS) entry which is preliminary data.</text>
</comment>
<evidence type="ECO:0000256" key="3">
    <source>
        <dbReference type="ARBA" id="ARBA00022833"/>
    </source>
</evidence>
<evidence type="ECO:0000256" key="4">
    <source>
        <dbReference type="SAM" id="MobiDB-lite"/>
    </source>
</evidence>
<dbReference type="CDD" id="cd15517">
    <property type="entry name" value="PHD_TCF19_like"/>
    <property type="match status" value="1"/>
</dbReference>
<feature type="region of interest" description="Disordered" evidence="4">
    <location>
        <begin position="231"/>
        <end position="256"/>
    </location>
</feature>
<keyword evidence="6" id="KW-1185">Reference proteome</keyword>
<dbReference type="InterPro" id="IPR019786">
    <property type="entry name" value="Zinc_finger_PHD-type_CS"/>
</dbReference>
<dbReference type="GO" id="GO:0008270">
    <property type="term" value="F:zinc ion binding"/>
    <property type="evidence" value="ECO:0007669"/>
    <property type="project" value="UniProtKB-KW"/>
</dbReference>
<evidence type="ECO:0000313" key="5">
    <source>
        <dbReference type="EMBL" id="CAG4949741.1"/>
    </source>
</evidence>